<dbReference type="AlphaFoldDB" id="A0AAF0R380"/>
<dbReference type="EMBL" id="CP133617">
    <property type="protein sequence ID" value="WMV33243.1"/>
    <property type="molecule type" value="Genomic_DNA"/>
</dbReference>
<organism evidence="3 4">
    <name type="scientific">Solanum verrucosum</name>
    <dbReference type="NCBI Taxonomy" id="315347"/>
    <lineage>
        <taxon>Eukaryota</taxon>
        <taxon>Viridiplantae</taxon>
        <taxon>Streptophyta</taxon>
        <taxon>Embryophyta</taxon>
        <taxon>Tracheophyta</taxon>
        <taxon>Spermatophyta</taxon>
        <taxon>Magnoliopsida</taxon>
        <taxon>eudicotyledons</taxon>
        <taxon>Gunneridae</taxon>
        <taxon>Pentapetalae</taxon>
        <taxon>asterids</taxon>
        <taxon>lamiids</taxon>
        <taxon>Solanales</taxon>
        <taxon>Solanaceae</taxon>
        <taxon>Solanoideae</taxon>
        <taxon>Solaneae</taxon>
        <taxon>Solanum</taxon>
    </lineage>
</organism>
<evidence type="ECO:0000256" key="1">
    <source>
        <dbReference type="SAM" id="MobiDB-lite"/>
    </source>
</evidence>
<feature type="region of interest" description="Disordered" evidence="1">
    <location>
        <begin position="34"/>
        <end position="67"/>
    </location>
</feature>
<dbReference type="InterPro" id="IPR046796">
    <property type="entry name" value="Transposase_32_dom"/>
</dbReference>
<dbReference type="Pfam" id="PF20167">
    <property type="entry name" value="Transposase_32"/>
    <property type="match status" value="1"/>
</dbReference>
<dbReference type="Proteomes" id="UP001234989">
    <property type="component" value="Chromosome 6"/>
</dbReference>
<proteinExistence type="predicted"/>
<evidence type="ECO:0000313" key="4">
    <source>
        <dbReference type="Proteomes" id="UP001234989"/>
    </source>
</evidence>
<feature type="domain" description="Putative plant transposon protein" evidence="2">
    <location>
        <begin position="106"/>
        <end position="235"/>
    </location>
</feature>
<accession>A0AAF0R380</accession>
<reference evidence="3" key="1">
    <citation type="submission" date="2023-08" db="EMBL/GenBank/DDBJ databases">
        <title>A de novo genome assembly of Solanum verrucosum Schlechtendal, a Mexican diploid species geographically isolated from the other diploid A-genome species in potato relatives.</title>
        <authorList>
            <person name="Hosaka K."/>
        </authorList>
    </citation>
    <scope>NUCLEOTIDE SEQUENCE</scope>
    <source>
        <tissue evidence="3">Young leaves</tissue>
    </source>
</reference>
<name>A0AAF0R380_SOLVR</name>
<gene>
    <name evidence="3" type="ORF">MTR67_026628</name>
</gene>
<sequence>MALKQAPTYATKGKSKFVAPSRCLIIQDNDEYIPPATRTSPTAPRTSQNTAQLVSSNEVTAPSLRSGPYRSAHRLSLSRSLAKANDQIYTDARMLNEHEKMARLVIDKRHILTSSLHIAPVIDELFRRHRYEWIAWSSESRGDSLRVLCFQMESLAALRFATKFCWLLVRNRVSPTLADNVVTEDRAVMLAAMIVGLEIDFACIYIAKIHEKAFRAATTLPFPSLIFLQCRDSSVQVWDCHMLLNAAKTLDIGLIRDNATVAAPCRESQALPSSATSQAPNSSQATPLSASTLVPLAQVLKLETQMVTLHIRPWMQRSIEQSEGAYSKFRRAKGPLGVSPSTLGEPSGAKGKGRANTRANTRRDDEDNREEEVPPQVPNQAPH</sequence>
<feature type="compositionally biased region" description="Low complexity" evidence="1">
    <location>
        <begin position="34"/>
        <end position="47"/>
    </location>
</feature>
<feature type="region of interest" description="Disordered" evidence="1">
    <location>
        <begin position="331"/>
        <end position="383"/>
    </location>
</feature>
<keyword evidence="4" id="KW-1185">Reference proteome</keyword>
<protein>
    <recommendedName>
        <fullName evidence="2">Putative plant transposon protein domain-containing protein</fullName>
    </recommendedName>
</protein>
<feature type="compositionally biased region" description="Polar residues" evidence="1">
    <location>
        <begin position="48"/>
        <end position="60"/>
    </location>
</feature>
<evidence type="ECO:0000259" key="2">
    <source>
        <dbReference type="Pfam" id="PF20167"/>
    </source>
</evidence>
<evidence type="ECO:0000313" key="3">
    <source>
        <dbReference type="EMBL" id="WMV33243.1"/>
    </source>
</evidence>